<dbReference type="AlphaFoldDB" id="A0A6B3SFM4"/>
<organism evidence="2 3">
    <name type="scientific">Noviherbaspirillum galbum</name>
    <dbReference type="NCBI Taxonomy" id="2709383"/>
    <lineage>
        <taxon>Bacteria</taxon>
        <taxon>Pseudomonadati</taxon>
        <taxon>Pseudomonadota</taxon>
        <taxon>Betaproteobacteria</taxon>
        <taxon>Burkholderiales</taxon>
        <taxon>Oxalobacteraceae</taxon>
        <taxon>Noviherbaspirillum</taxon>
    </lineage>
</organism>
<accession>A0A6B3SFM4</accession>
<dbReference type="EMBL" id="JAAIVB010000008">
    <property type="protein sequence ID" value="NEX59697.1"/>
    <property type="molecule type" value="Genomic_DNA"/>
</dbReference>
<feature type="chain" id="PRO_5025683049" evidence="1">
    <location>
        <begin position="27"/>
        <end position="154"/>
    </location>
</feature>
<gene>
    <name evidence="2" type="ORF">G3574_01275</name>
</gene>
<feature type="signal peptide" evidence="1">
    <location>
        <begin position="1"/>
        <end position="26"/>
    </location>
</feature>
<evidence type="ECO:0000313" key="2">
    <source>
        <dbReference type="EMBL" id="NEX59697.1"/>
    </source>
</evidence>
<keyword evidence="3" id="KW-1185">Reference proteome</keyword>
<comment type="caution">
    <text evidence="2">The sequence shown here is derived from an EMBL/GenBank/DDBJ whole genome shotgun (WGS) entry which is preliminary data.</text>
</comment>
<dbReference type="GO" id="GO:0042597">
    <property type="term" value="C:periplasmic space"/>
    <property type="evidence" value="ECO:0007669"/>
    <property type="project" value="InterPro"/>
</dbReference>
<dbReference type="Gene3D" id="1.20.120.1490">
    <property type="match status" value="1"/>
</dbReference>
<dbReference type="RefSeq" id="WP_163960098.1">
    <property type="nucleotide sequence ID" value="NZ_JAAIVB010000008.1"/>
</dbReference>
<protein>
    <submittedName>
        <fullName evidence="2">Spy/CpxP family protein refolding chaperone</fullName>
    </submittedName>
</protein>
<reference evidence="2 3" key="1">
    <citation type="submission" date="2020-02" db="EMBL/GenBank/DDBJ databases">
        <authorList>
            <person name="Kim M.K."/>
        </authorList>
    </citation>
    <scope>NUCLEOTIDE SEQUENCE [LARGE SCALE GENOMIC DNA]</scope>
    <source>
        <strain evidence="2 3">17J57-3</strain>
    </source>
</reference>
<evidence type="ECO:0000313" key="3">
    <source>
        <dbReference type="Proteomes" id="UP000482155"/>
    </source>
</evidence>
<evidence type="ECO:0000256" key="1">
    <source>
        <dbReference type="SAM" id="SignalP"/>
    </source>
</evidence>
<dbReference type="Pfam" id="PF07813">
    <property type="entry name" value="LTXXQ"/>
    <property type="match status" value="1"/>
</dbReference>
<dbReference type="InterPro" id="IPR012899">
    <property type="entry name" value="LTXXQ"/>
</dbReference>
<proteinExistence type="predicted"/>
<dbReference type="Proteomes" id="UP000482155">
    <property type="component" value="Unassembled WGS sequence"/>
</dbReference>
<sequence>MITIRNGLMIGLAALSFGAAPLAALAQDASGASGTGNAASARADHMEKMRQRMEQRAADLHAKLNLSPGQEAAWNTWISRMRPAAPAQRPAQADMSQLTAPERMERMLARMKEHEGMMSDRLAATKDFYATLTPEQKKTFDAEFKMGMRHGHHG</sequence>
<keyword evidence="1" id="KW-0732">Signal</keyword>
<name>A0A6B3SFM4_9BURK</name>